<dbReference type="EMBL" id="CAMPGE010015459">
    <property type="protein sequence ID" value="CAI2374081.1"/>
    <property type="molecule type" value="Genomic_DNA"/>
</dbReference>
<evidence type="ECO:0000259" key="3">
    <source>
        <dbReference type="Pfam" id="PF01073"/>
    </source>
</evidence>
<evidence type="ECO:0000256" key="1">
    <source>
        <dbReference type="ARBA" id="ARBA00023002"/>
    </source>
</evidence>
<sequence length="353" mass="39603">MESISDKPLVLVTGISGYLGSWCAKKAIDSGKYKVRGSVRDKDNKEQMEILEEGFGGDFKDIEIVSADLRDEESMANAVHGCDYIIHVASPLPLTTPKNFEKEVIEPAVNGVKYVLQASVRSTVKKVIITSSANTVQDQLKGDGTYGKDSFIKEHKGMNGYYRSKNRSEKFAFDFMRSLSKEDRTFEMCVINPGIIVGTTFLRNAKGAVLGLFTDALNGKKISLPQTYYPHSDVQDCGDAHVNAIELGEDLCRYPLASGNMKFRAYFDYIKEEFEPKGYKIRHSELSKCTIWIGSLFNKDAKNFLWQWNVKAFMDGEYAAKKLNLTYKDARESSIDLANSLINLGLVNQPKKK</sequence>
<dbReference type="Gene3D" id="3.40.50.720">
    <property type="entry name" value="NAD(P)-binding Rossmann-like Domain"/>
    <property type="match status" value="1"/>
</dbReference>
<dbReference type="InterPro" id="IPR050425">
    <property type="entry name" value="NAD(P)_dehydrat-like"/>
</dbReference>
<feature type="domain" description="3-beta hydroxysteroid dehydrogenase/isomerase" evidence="3">
    <location>
        <begin position="11"/>
        <end position="198"/>
    </location>
</feature>
<keyword evidence="1 2" id="KW-0560">Oxidoreductase</keyword>
<comment type="caution">
    <text evidence="4">The sequence shown here is derived from an EMBL/GenBank/DDBJ whole genome shotgun (WGS) entry which is preliminary data.</text>
</comment>
<organism evidence="4 5">
    <name type="scientific">Euplotes crassus</name>
    <dbReference type="NCBI Taxonomy" id="5936"/>
    <lineage>
        <taxon>Eukaryota</taxon>
        <taxon>Sar</taxon>
        <taxon>Alveolata</taxon>
        <taxon>Ciliophora</taxon>
        <taxon>Intramacronucleata</taxon>
        <taxon>Spirotrichea</taxon>
        <taxon>Hypotrichia</taxon>
        <taxon>Euplotida</taxon>
        <taxon>Euplotidae</taxon>
        <taxon>Moneuplotes</taxon>
    </lineage>
</organism>
<dbReference type="InterPro" id="IPR002225">
    <property type="entry name" value="3Beta_OHSteriod_DH/Estase"/>
</dbReference>
<name>A0AAD1XJU5_EUPCR</name>
<reference evidence="4" key="1">
    <citation type="submission" date="2023-07" db="EMBL/GenBank/DDBJ databases">
        <authorList>
            <consortium name="AG Swart"/>
            <person name="Singh M."/>
            <person name="Singh A."/>
            <person name="Seah K."/>
            <person name="Emmerich C."/>
        </authorList>
    </citation>
    <scope>NUCLEOTIDE SEQUENCE</scope>
    <source>
        <strain evidence="4">DP1</strain>
    </source>
</reference>
<dbReference type="SUPFAM" id="SSF51735">
    <property type="entry name" value="NAD(P)-binding Rossmann-fold domains"/>
    <property type="match status" value="1"/>
</dbReference>
<dbReference type="GO" id="GO:0006694">
    <property type="term" value="P:steroid biosynthetic process"/>
    <property type="evidence" value="ECO:0007669"/>
    <property type="project" value="InterPro"/>
</dbReference>
<keyword evidence="5" id="KW-1185">Reference proteome</keyword>
<comment type="similarity">
    <text evidence="2">Belongs to the 3-beta-HSD family.</text>
</comment>
<dbReference type="AlphaFoldDB" id="A0AAD1XJU5"/>
<accession>A0AAD1XJU5</accession>
<evidence type="ECO:0000313" key="4">
    <source>
        <dbReference type="EMBL" id="CAI2374081.1"/>
    </source>
</evidence>
<dbReference type="PANTHER" id="PTHR10366:SF564">
    <property type="entry name" value="STEROL-4-ALPHA-CARBOXYLATE 3-DEHYDROGENASE, DECARBOXYLATING"/>
    <property type="match status" value="1"/>
</dbReference>
<evidence type="ECO:0000256" key="2">
    <source>
        <dbReference type="RuleBase" id="RU004475"/>
    </source>
</evidence>
<dbReference type="PANTHER" id="PTHR10366">
    <property type="entry name" value="NAD DEPENDENT EPIMERASE/DEHYDRATASE"/>
    <property type="match status" value="1"/>
</dbReference>
<dbReference type="GO" id="GO:0016616">
    <property type="term" value="F:oxidoreductase activity, acting on the CH-OH group of donors, NAD or NADP as acceptor"/>
    <property type="evidence" value="ECO:0007669"/>
    <property type="project" value="InterPro"/>
</dbReference>
<dbReference type="Proteomes" id="UP001295684">
    <property type="component" value="Unassembled WGS sequence"/>
</dbReference>
<proteinExistence type="inferred from homology"/>
<gene>
    <name evidence="4" type="ORF">ECRASSUSDP1_LOCUS15432</name>
</gene>
<protein>
    <recommendedName>
        <fullName evidence="3">3-beta hydroxysteroid dehydrogenase/isomerase domain-containing protein</fullName>
    </recommendedName>
</protein>
<dbReference type="Pfam" id="PF01073">
    <property type="entry name" value="3Beta_HSD"/>
    <property type="match status" value="1"/>
</dbReference>
<evidence type="ECO:0000313" key="5">
    <source>
        <dbReference type="Proteomes" id="UP001295684"/>
    </source>
</evidence>
<dbReference type="InterPro" id="IPR036291">
    <property type="entry name" value="NAD(P)-bd_dom_sf"/>
</dbReference>